<feature type="transmembrane region" description="Helical" evidence="6">
    <location>
        <begin position="26"/>
        <end position="44"/>
    </location>
</feature>
<feature type="transmembrane region" description="Helical" evidence="6">
    <location>
        <begin position="296"/>
        <end position="317"/>
    </location>
</feature>
<evidence type="ECO:0000256" key="3">
    <source>
        <dbReference type="ARBA" id="ARBA00022692"/>
    </source>
</evidence>
<keyword evidence="8" id="KW-1185">Reference proteome</keyword>
<evidence type="ECO:0000313" key="8">
    <source>
        <dbReference type="Proteomes" id="UP000308891"/>
    </source>
</evidence>
<proteinExistence type="predicted"/>
<dbReference type="InterPro" id="IPR051679">
    <property type="entry name" value="DASS-Related_Transporters"/>
</dbReference>
<dbReference type="Proteomes" id="UP000308891">
    <property type="component" value="Unassembled WGS sequence"/>
</dbReference>
<keyword evidence="5 6" id="KW-0472">Membrane</keyword>
<dbReference type="EMBL" id="STGJ01000002">
    <property type="protein sequence ID" value="TIC86139.1"/>
    <property type="molecule type" value="Genomic_DNA"/>
</dbReference>
<dbReference type="AlphaFoldDB" id="A0A4T0V3N8"/>
<dbReference type="PANTHER" id="PTHR43652">
    <property type="entry name" value="BASIC AMINO ACID ANTIPORTER YFCC-RELATED"/>
    <property type="match status" value="1"/>
</dbReference>
<feature type="transmembrane region" description="Helical" evidence="6">
    <location>
        <begin position="271"/>
        <end position="290"/>
    </location>
</feature>
<reference evidence="7 8" key="1">
    <citation type="submission" date="2019-04" db="EMBL/GenBank/DDBJ databases">
        <title>Crenobacter sp. nov.</title>
        <authorList>
            <person name="Shi S."/>
        </authorList>
    </citation>
    <scope>NUCLEOTIDE SEQUENCE [LARGE SCALE GENOMIC DNA]</scope>
    <source>
        <strain evidence="7 8">GY 70310</strain>
    </source>
</reference>
<accession>A0A4T0V3N8</accession>
<evidence type="ECO:0000256" key="6">
    <source>
        <dbReference type="SAM" id="Phobius"/>
    </source>
</evidence>
<dbReference type="GO" id="GO:0005886">
    <property type="term" value="C:plasma membrane"/>
    <property type="evidence" value="ECO:0007669"/>
    <property type="project" value="UniProtKB-SubCell"/>
</dbReference>
<evidence type="ECO:0000256" key="1">
    <source>
        <dbReference type="ARBA" id="ARBA00004651"/>
    </source>
</evidence>
<feature type="transmembrane region" description="Helical" evidence="6">
    <location>
        <begin position="394"/>
        <end position="414"/>
    </location>
</feature>
<feature type="transmembrane region" description="Helical" evidence="6">
    <location>
        <begin position="367"/>
        <end position="387"/>
    </location>
</feature>
<dbReference type="Pfam" id="PF03606">
    <property type="entry name" value="DcuC"/>
    <property type="match status" value="1"/>
</dbReference>
<gene>
    <name evidence="7" type="ORF">E5K04_03275</name>
</gene>
<protein>
    <submittedName>
        <fullName evidence="7">YfcC family protein</fullName>
    </submittedName>
</protein>
<feature type="transmembrane region" description="Helical" evidence="6">
    <location>
        <begin position="329"/>
        <end position="347"/>
    </location>
</feature>
<dbReference type="RefSeq" id="WP_136551485.1">
    <property type="nucleotide sequence ID" value="NZ_STGJ01000002.1"/>
</dbReference>
<dbReference type="InterPro" id="IPR018385">
    <property type="entry name" value="C4_dicarb_anaerob_car-like"/>
</dbReference>
<feature type="transmembrane region" description="Helical" evidence="6">
    <location>
        <begin position="458"/>
        <end position="477"/>
    </location>
</feature>
<evidence type="ECO:0000256" key="4">
    <source>
        <dbReference type="ARBA" id="ARBA00022989"/>
    </source>
</evidence>
<feature type="transmembrane region" description="Helical" evidence="6">
    <location>
        <begin position="209"/>
        <end position="228"/>
    </location>
</feature>
<organism evidence="7 8">
    <name type="scientific">Crenobacter intestini</name>
    <dbReference type="NCBI Taxonomy" id="2563443"/>
    <lineage>
        <taxon>Bacteria</taxon>
        <taxon>Pseudomonadati</taxon>
        <taxon>Pseudomonadota</taxon>
        <taxon>Betaproteobacteria</taxon>
        <taxon>Neisseriales</taxon>
        <taxon>Neisseriaceae</taxon>
        <taxon>Crenobacter</taxon>
    </lineage>
</organism>
<dbReference type="OrthoDB" id="255482at2"/>
<keyword evidence="2" id="KW-1003">Cell membrane</keyword>
<feature type="transmembrane region" description="Helical" evidence="6">
    <location>
        <begin position="92"/>
        <end position="116"/>
    </location>
</feature>
<feature type="transmembrane region" description="Helical" evidence="6">
    <location>
        <begin position="174"/>
        <end position="197"/>
    </location>
</feature>
<sequence length="478" mass="49937">MAIPVPTPPAPAAVQAPAKKFEIPDIYVILGAMILFVALLSYVIPAGEYQREIVNGRATVVAGSFAFIEQQPVGFMQVVEAIPTGLVKAGDVVILTLLVGGAVGVIRGAGIINYGIDKLLGALGSRTSLMIPVLTSVGGVISAFIGTPELGIAYLPIVLPLMLRLGYDTMTATAIALLGPSVGFAFALTAPATVGTAHLLGELPMFSGAAFRFAFLALALSISTAFIMRHAARVKANPEQSPTAELDATLRARFAGEESASDSSYTPRQRMAGAATLLMFVAIIAAILQFKLGFMAISGLFMLMAVAACLLAGQTLNAICASYNDAMKGVMVGALICGIARGVSVVLEQGMIMDTIVFWLSEMLSKLPPAVTAYGIFATEWFFNLIVPSGSGKAVITLPILYPLADLVGVSRQIVVLGLQWGEGLANVIQPTEGYFMAILAMAGVPLNRWVRFFLPLMGLLVALALAGLFVAQLAALA</sequence>
<keyword evidence="3 6" id="KW-0812">Transmembrane</keyword>
<evidence type="ECO:0000256" key="2">
    <source>
        <dbReference type="ARBA" id="ARBA00022475"/>
    </source>
</evidence>
<evidence type="ECO:0000313" key="7">
    <source>
        <dbReference type="EMBL" id="TIC86139.1"/>
    </source>
</evidence>
<comment type="subcellular location">
    <subcellularLocation>
        <location evidence="1">Cell membrane</location>
        <topology evidence="1">Multi-pass membrane protein</topology>
    </subcellularLocation>
</comment>
<dbReference type="PANTHER" id="PTHR43652:SF2">
    <property type="entry name" value="BASIC AMINO ACID ANTIPORTER YFCC-RELATED"/>
    <property type="match status" value="1"/>
</dbReference>
<comment type="caution">
    <text evidence="7">The sequence shown here is derived from an EMBL/GenBank/DDBJ whole genome shotgun (WGS) entry which is preliminary data.</text>
</comment>
<evidence type="ECO:0000256" key="5">
    <source>
        <dbReference type="ARBA" id="ARBA00023136"/>
    </source>
</evidence>
<feature type="transmembrane region" description="Helical" evidence="6">
    <location>
        <begin position="434"/>
        <end position="451"/>
    </location>
</feature>
<keyword evidence="4 6" id="KW-1133">Transmembrane helix</keyword>
<name>A0A4T0V3N8_9NEIS</name>